<evidence type="ECO:0000256" key="1">
    <source>
        <dbReference type="SAM" id="MobiDB-lite"/>
    </source>
</evidence>
<accession>A0A9J5WX60</accession>
<evidence type="ECO:0008006" key="4">
    <source>
        <dbReference type="Google" id="ProtNLM"/>
    </source>
</evidence>
<evidence type="ECO:0000313" key="3">
    <source>
        <dbReference type="Proteomes" id="UP000824120"/>
    </source>
</evidence>
<feature type="region of interest" description="Disordered" evidence="1">
    <location>
        <begin position="20"/>
        <end position="71"/>
    </location>
</feature>
<comment type="caution">
    <text evidence="2">The sequence shown here is derived from an EMBL/GenBank/DDBJ whole genome shotgun (WGS) entry which is preliminary data.</text>
</comment>
<protein>
    <recommendedName>
        <fullName evidence="4">Transposase MuDR plant domain-containing protein</fullName>
    </recommendedName>
</protein>
<dbReference type="PANTHER" id="PTHR31973">
    <property type="entry name" value="POLYPROTEIN, PUTATIVE-RELATED"/>
    <property type="match status" value="1"/>
</dbReference>
<dbReference type="EMBL" id="JACXVP010000010">
    <property type="protein sequence ID" value="KAG5579568.1"/>
    <property type="molecule type" value="Genomic_DNA"/>
</dbReference>
<name>A0A9J5WX60_SOLCO</name>
<sequence>MVDQIDGPIAFLEYTNPNEESFGAFNKESEGGVEEGGEGVHFTEPTAFTKLPTSETTSSSQPASQPTNTETFGDFNIMESEYSIKIVMNQTIKIFSMKRRKRRERLPNDYDEILVGKVGPDLGFAETDVVDKSLKGKVVGDELVYCSSDAFSVESDTDNEIGPRRSMVWPLGMAFEDVKEFREVVTKYSLQKGVQLEKYINEPKKFGRILDYRDEMLRTNPGSTCVVKVDDSEGSGRVGLQSVLKDFLLEVEHMMCARHVLANWSKNWRGLQRRNQLWKCAKSTFEGELKSNLALMELLGNKNIVEDLLYYKVQTWCKMYFRTNIKCDSIDNNMFESFNAWILGTRHKTIITMLEEIKVKVMTRIVQLSQFPYTWLTNISPMALRVLEKNHREVNEMASMFKGIPCPHSIVAIFYKKWESIDFVDNCYSKETYLRTYCHFLQPITNMKMWPDSTNPHVQPPVVKSMPSRPRKVGRKESHLKGKKAISTYEVVQEPVRGRGRPRKTLANGMPICMPRRTSFAEWFENPTSYQLPVAPTPHVASQSSARNSNAPTSYDAPVEPPAKRSKTIGMDVFFDVGVFVAKDGFTAYNHGLTSSRIIHTGSREPTRSANVTGDLGYKQGL</sequence>
<gene>
    <name evidence="2" type="ORF">H5410_050195</name>
</gene>
<feature type="compositionally biased region" description="Low complexity" evidence="1">
    <location>
        <begin position="52"/>
        <end position="69"/>
    </location>
</feature>
<feature type="non-terminal residue" evidence="2">
    <location>
        <position position="1"/>
    </location>
</feature>
<keyword evidence="3" id="KW-1185">Reference proteome</keyword>
<proteinExistence type="predicted"/>
<organism evidence="2 3">
    <name type="scientific">Solanum commersonii</name>
    <name type="common">Commerson's wild potato</name>
    <name type="synonym">Commerson's nightshade</name>
    <dbReference type="NCBI Taxonomy" id="4109"/>
    <lineage>
        <taxon>Eukaryota</taxon>
        <taxon>Viridiplantae</taxon>
        <taxon>Streptophyta</taxon>
        <taxon>Embryophyta</taxon>
        <taxon>Tracheophyta</taxon>
        <taxon>Spermatophyta</taxon>
        <taxon>Magnoliopsida</taxon>
        <taxon>eudicotyledons</taxon>
        <taxon>Gunneridae</taxon>
        <taxon>Pentapetalae</taxon>
        <taxon>asterids</taxon>
        <taxon>lamiids</taxon>
        <taxon>Solanales</taxon>
        <taxon>Solanaceae</taxon>
        <taxon>Solanoideae</taxon>
        <taxon>Solaneae</taxon>
        <taxon>Solanum</taxon>
    </lineage>
</organism>
<dbReference type="PANTHER" id="PTHR31973:SF197">
    <property type="entry name" value="SWIM-TYPE DOMAIN-CONTAINING PROTEIN"/>
    <property type="match status" value="1"/>
</dbReference>
<dbReference type="Proteomes" id="UP000824120">
    <property type="component" value="Chromosome 10"/>
</dbReference>
<evidence type="ECO:0000313" key="2">
    <source>
        <dbReference type="EMBL" id="KAG5579568.1"/>
    </source>
</evidence>
<dbReference type="AlphaFoldDB" id="A0A9J5WX60"/>
<feature type="compositionally biased region" description="Polar residues" evidence="1">
    <location>
        <begin position="540"/>
        <end position="553"/>
    </location>
</feature>
<reference evidence="2 3" key="1">
    <citation type="submission" date="2020-09" db="EMBL/GenBank/DDBJ databases">
        <title>De no assembly of potato wild relative species, Solanum commersonii.</title>
        <authorList>
            <person name="Cho K."/>
        </authorList>
    </citation>
    <scope>NUCLEOTIDE SEQUENCE [LARGE SCALE GENOMIC DNA]</scope>
    <source>
        <strain evidence="2">LZ3.2</strain>
        <tissue evidence="2">Leaf</tissue>
    </source>
</reference>
<feature type="region of interest" description="Disordered" evidence="1">
    <location>
        <begin position="534"/>
        <end position="562"/>
    </location>
</feature>
<feature type="region of interest" description="Disordered" evidence="1">
    <location>
        <begin position="458"/>
        <end position="480"/>
    </location>
</feature>
<dbReference type="OrthoDB" id="10653305at2759"/>